<evidence type="ECO:0000313" key="2">
    <source>
        <dbReference type="EMBL" id="GMN43234.1"/>
    </source>
</evidence>
<comment type="caution">
    <text evidence="2">The sequence shown here is derived from an EMBL/GenBank/DDBJ whole genome shotgun (WGS) entry which is preliminary data.</text>
</comment>
<gene>
    <name evidence="2" type="ORF">TIFTF001_012438</name>
</gene>
<dbReference type="Proteomes" id="UP001187192">
    <property type="component" value="Unassembled WGS sequence"/>
</dbReference>
<keyword evidence="3" id="KW-1185">Reference proteome</keyword>
<dbReference type="AlphaFoldDB" id="A0AA88A000"/>
<proteinExistence type="predicted"/>
<feature type="region of interest" description="Disordered" evidence="1">
    <location>
        <begin position="62"/>
        <end position="102"/>
    </location>
</feature>
<protein>
    <submittedName>
        <fullName evidence="2">Uncharacterized protein</fullName>
    </submittedName>
</protein>
<feature type="compositionally biased region" description="Acidic residues" evidence="1">
    <location>
        <begin position="80"/>
        <end position="102"/>
    </location>
</feature>
<name>A0AA88A000_FICCA</name>
<evidence type="ECO:0000256" key="1">
    <source>
        <dbReference type="SAM" id="MobiDB-lite"/>
    </source>
</evidence>
<evidence type="ECO:0000313" key="3">
    <source>
        <dbReference type="Proteomes" id="UP001187192"/>
    </source>
</evidence>
<sequence>MREWIRLHGSSGGGDAASLVGGEVVGEWSARAVEVDERVPNGVAEGVVDRSPALVPDRAFVERDGICGGGGGRRKPSAAGEEEDAERDEEREEEGGEEGGED</sequence>
<dbReference type="EMBL" id="BTGU01000016">
    <property type="protein sequence ID" value="GMN43234.1"/>
    <property type="molecule type" value="Genomic_DNA"/>
</dbReference>
<accession>A0AA88A000</accession>
<reference evidence="2" key="1">
    <citation type="submission" date="2023-07" db="EMBL/GenBank/DDBJ databases">
        <title>draft genome sequence of fig (Ficus carica).</title>
        <authorList>
            <person name="Takahashi T."/>
            <person name="Nishimura K."/>
        </authorList>
    </citation>
    <scope>NUCLEOTIDE SEQUENCE</scope>
</reference>
<organism evidence="2 3">
    <name type="scientific">Ficus carica</name>
    <name type="common">Common fig</name>
    <dbReference type="NCBI Taxonomy" id="3494"/>
    <lineage>
        <taxon>Eukaryota</taxon>
        <taxon>Viridiplantae</taxon>
        <taxon>Streptophyta</taxon>
        <taxon>Embryophyta</taxon>
        <taxon>Tracheophyta</taxon>
        <taxon>Spermatophyta</taxon>
        <taxon>Magnoliopsida</taxon>
        <taxon>eudicotyledons</taxon>
        <taxon>Gunneridae</taxon>
        <taxon>Pentapetalae</taxon>
        <taxon>rosids</taxon>
        <taxon>fabids</taxon>
        <taxon>Rosales</taxon>
        <taxon>Moraceae</taxon>
        <taxon>Ficeae</taxon>
        <taxon>Ficus</taxon>
    </lineage>
</organism>